<organism evidence="1 2">
    <name type="scientific">Rhizobium sullae</name>
    <name type="common">Rhizobium hedysari</name>
    <dbReference type="NCBI Taxonomy" id="50338"/>
    <lineage>
        <taxon>Bacteria</taxon>
        <taxon>Pseudomonadati</taxon>
        <taxon>Pseudomonadota</taxon>
        <taxon>Alphaproteobacteria</taxon>
        <taxon>Hyphomicrobiales</taxon>
        <taxon>Rhizobiaceae</taxon>
        <taxon>Rhizobium/Agrobacterium group</taxon>
        <taxon>Rhizobium</taxon>
    </lineage>
</organism>
<dbReference type="Gene3D" id="3.20.20.370">
    <property type="entry name" value="Glycoside hydrolase/deacetylase"/>
    <property type="match status" value="1"/>
</dbReference>
<protein>
    <submittedName>
        <fullName evidence="1">UPF0271 protein</fullName>
    </submittedName>
</protein>
<accession>A0A4R3PX65</accession>
<dbReference type="Pfam" id="PF03746">
    <property type="entry name" value="LamB_YcsF"/>
    <property type="match status" value="1"/>
</dbReference>
<dbReference type="SUPFAM" id="SSF88713">
    <property type="entry name" value="Glycoside hydrolase/deacetylase"/>
    <property type="match status" value="1"/>
</dbReference>
<evidence type="ECO:0000313" key="2">
    <source>
        <dbReference type="Proteomes" id="UP000294576"/>
    </source>
</evidence>
<dbReference type="InterPro" id="IPR011330">
    <property type="entry name" value="Glyco_hydro/deAcase_b/a-brl"/>
</dbReference>
<proteinExistence type="predicted"/>
<gene>
    <name evidence="1" type="ORF">EV132_11530</name>
</gene>
<dbReference type="AlphaFoldDB" id="A0A4R3PX65"/>
<dbReference type="GO" id="GO:0005975">
    <property type="term" value="P:carbohydrate metabolic process"/>
    <property type="evidence" value="ECO:0007669"/>
    <property type="project" value="InterPro"/>
</dbReference>
<dbReference type="NCBIfam" id="NF003814">
    <property type="entry name" value="PRK05406.1-3"/>
    <property type="match status" value="1"/>
</dbReference>
<reference evidence="1 2" key="1">
    <citation type="submission" date="2019-03" db="EMBL/GenBank/DDBJ databases">
        <title>Genomic Encyclopedia of Type Strains, Phase IV (KMG-V): Genome sequencing to study the core and pangenomes of soil and plant-associated prokaryotes.</title>
        <authorList>
            <person name="Whitman W."/>
        </authorList>
    </citation>
    <scope>NUCLEOTIDE SEQUENCE [LARGE SCALE GENOMIC DNA]</scope>
    <source>
        <strain evidence="1 2">Hc14</strain>
    </source>
</reference>
<evidence type="ECO:0000313" key="1">
    <source>
        <dbReference type="EMBL" id="TCU12594.1"/>
    </source>
</evidence>
<dbReference type="EMBL" id="SMBH01000015">
    <property type="protein sequence ID" value="TCU12594.1"/>
    <property type="molecule type" value="Genomic_DNA"/>
</dbReference>
<dbReference type="PANTHER" id="PTHR30292">
    <property type="entry name" value="UNCHARACTERIZED PROTEIN YBGL-RELATED"/>
    <property type="match status" value="1"/>
</dbReference>
<dbReference type="PANTHER" id="PTHR30292:SF0">
    <property type="entry name" value="5-OXOPROLINASE SUBUNIT A"/>
    <property type="match status" value="1"/>
</dbReference>
<dbReference type="NCBIfam" id="NF003816">
    <property type="entry name" value="PRK05406.1-5"/>
    <property type="match status" value="1"/>
</dbReference>
<comment type="caution">
    <text evidence="1">The sequence shown here is derived from an EMBL/GenBank/DDBJ whole genome shotgun (WGS) entry which is preliminary data.</text>
</comment>
<sequence length="265" mass="28704">MTTAEDSLKNIVDINCDMGEAFGRWRIGDTQDSLLISHISSANIATGFHAGDPNLIDETVALAAAHGVGVGAHPGYNDLQGFGRRKILGNSKELVNDIIYQVGALREFARRHSVPVQHVKPHGALYMEMAVNSDFAQIFVQYMRTVSPSTFVFCMGGSATHRAALDAGQPVVREFYADRDYDDSGSIVFTRDAGRPDPMALAQKVLRACQEGKVRTVAGNDIDIEFESICFHSDTLGALDIVLSIRELLIGAGIRIAPVSQILGQ</sequence>
<name>A0A4R3PX65_RHISU</name>
<dbReference type="InterPro" id="IPR005501">
    <property type="entry name" value="LamB/YcsF/PxpA-like"/>
</dbReference>
<dbReference type="Proteomes" id="UP000294576">
    <property type="component" value="Unassembled WGS sequence"/>
</dbReference>